<feature type="transmembrane region" description="Helical" evidence="1">
    <location>
        <begin position="78"/>
        <end position="99"/>
    </location>
</feature>
<dbReference type="EMBL" id="RJUL01000002">
    <property type="protein sequence ID" value="ROQ29910.1"/>
    <property type="molecule type" value="Genomic_DNA"/>
</dbReference>
<sequence length="238" mass="26710">MNDLEFRRRLLADPQDPSLCEEAKGDKARTRLTQEVRQQDAALLAALKVPAPGNLASRIILSQSLKDFEQRQRRRSRWHLGIAASLAFTAGALMSFLTLDRSHLGFSQYALAHVYHEYSTMTDAVDEKATLASFNSKLASYGGELTHQIGHIYYVNFCDFDGVQSLHAVMSGEKGRVTVFFIDGKTKAGEKEKAYFADGQFDGVTEQIGNHQLILIGEKGEPLEKMEQKLRKNLDWTI</sequence>
<evidence type="ECO:0000313" key="3">
    <source>
        <dbReference type="Proteomes" id="UP000268033"/>
    </source>
</evidence>
<evidence type="ECO:0000256" key="1">
    <source>
        <dbReference type="SAM" id="Phobius"/>
    </source>
</evidence>
<organism evidence="2 3">
    <name type="scientific">Gallaecimonas pentaromativorans</name>
    <dbReference type="NCBI Taxonomy" id="584787"/>
    <lineage>
        <taxon>Bacteria</taxon>
        <taxon>Pseudomonadati</taxon>
        <taxon>Pseudomonadota</taxon>
        <taxon>Gammaproteobacteria</taxon>
        <taxon>Enterobacterales</taxon>
        <taxon>Gallaecimonadaceae</taxon>
        <taxon>Gallaecimonas</taxon>
    </lineage>
</organism>
<dbReference type="Pfam" id="PF11859">
    <property type="entry name" value="DUF3379"/>
    <property type="match status" value="1"/>
</dbReference>
<proteinExistence type="predicted"/>
<dbReference type="STRING" id="584787.GCA_001247655_03215"/>
<dbReference type="Proteomes" id="UP000268033">
    <property type="component" value="Unassembled WGS sequence"/>
</dbReference>
<comment type="caution">
    <text evidence="2">The sequence shown here is derived from an EMBL/GenBank/DDBJ whole genome shotgun (WGS) entry which is preliminary data.</text>
</comment>
<dbReference type="RefSeq" id="WP_050658700.1">
    <property type="nucleotide sequence ID" value="NZ_LFWC01000005.1"/>
</dbReference>
<dbReference type="InterPro" id="IPR021806">
    <property type="entry name" value="DUF3379"/>
</dbReference>
<keyword evidence="1" id="KW-0472">Membrane</keyword>
<dbReference type="OrthoDB" id="6195578at2"/>
<protein>
    <submittedName>
        <fullName evidence="2">Uncharacterized protein DUF3379</fullName>
    </submittedName>
</protein>
<keyword evidence="1" id="KW-1133">Transmembrane helix</keyword>
<dbReference type="AlphaFoldDB" id="A0A3N1PT49"/>
<accession>A0A3N1PT49</accession>
<evidence type="ECO:0000313" key="2">
    <source>
        <dbReference type="EMBL" id="ROQ29910.1"/>
    </source>
</evidence>
<name>A0A3N1PT49_9GAMM</name>
<keyword evidence="3" id="KW-1185">Reference proteome</keyword>
<keyword evidence="1" id="KW-0812">Transmembrane</keyword>
<gene>
    <name evidence="2" type="ORF">EDC28_102285</name>
</gene>
<reference evidence="2 3" key="1">
    <citation type="submission" date="2018-11" db="EMBL/GenBank/DDBJ databases">
        <title>Genomic Encyclopedia of Type Strains, Phase IV (KMG-IV): sequencing the most valuable type-strain genomes for metagenomic binning, comparative biology and taxonomic classification.</title>
        <authorList>
            <person name="Goeker M."/>
        </authorList>
    </citation>
    <scope>NUCLEOTIDE SEQUENCE [LARGE SCALE GENOMIC DNA]</scope>
    <source>
        <strain evidence="2 3">DSM 21945</strain>
    </source>
</reference>